<keyword evidence="3" id="KW-1185">Reference proteome</keyword>
<name>A0A069PGU5_9BURK</name>
<keyword evidence="1" id="KW-0812">Transmembrane</keyword>
<dbReference type="AlphaFoldDB" id="A0A069PGU5"/>
<evidence type="ECO:0000313" key="2">
    <source>
        <dbReference type="EMBL" id="KDR39084.1"/>
    </source>
</evidence>
<dbReference type="RefSeq" id="WP_035938328.1">
    <property type="nucleotide sequence ID" value="NZ_CADFFX010000043.1"/>
</dbReference>
<sequence length="269" mass="31075">MDIEIAIKVGSFLIGVVGAGRLIYDLLTSQPGRMREEYRFAKEFLLDQEKIPAMHPFMREKGYQAIAGDARLSADEIEYLLSLRGASRALRDYTLGRGYLRHLPQQGNLQVQFKEKYQSIVARRVRKYWFVAAYAVLSFLGFFPFVFSRIFFHNPGDMLFATGVTLLVFLPSAWLSLRSAIRLDRAEKLVKHQSKHTQRIVLEPIDEIRLLSPLDRTLGKVGSGRYMYRKRTAASKNVLCARPVFLFERAQIASRYGHREHEQFGQCRH</sequence>
<dbReference type="EMBL" id="JFHC01000067">
    <property type="protein sequence ID" value="KDR39084.1"/>
    <property type="molecule type" value="Genomic_DNA"/>
</dbReference>
<protein>
    <submittedName>
        <fullName evidence="2">Uncharacterized protein</fullName>
    </submittedName>
</protein>
<evidence type="ECO:0000256" key="1">
    <source>
        <dbReference type="SAM" id="Phobius"/>
    </source>
</evidence>
<gene>
    <name evidence="2" type="ORF">BG61_34925</name>
</gene>
<dbReference type="Proteomes" id="UP000027466">
    <property type="component" value="Unassembled WGS sequence"/>
</dbReference>
<feature type="transmembrane region" description="Helical" evidence="1">
    <location>
        <begin position="158"/>
        <end position="177"/>
    </location>
</feature>
<feature type="transmembrane region" description="Helical" evidence="1">
    <location>
        <begin position="6"/>
        <end position="24"/>
    </location>
</feature>
<keyword evidence="1" id="KW-0472">Membrane</keyword>
<organism evidence="2 3">
    <name type="scientific">Caballeronia glathei</name>
    <dbReference type="NCBI Taxonomy" id="60547"/>
    <lineage>
        <taxon>Bacteria</taxon>
        <taxon>Pseudomonadati</taxon>
        <taxon>Pseudomonadota</taxon>
        <taxon>Betaproteobacteria</taxon>
        <taxon>Burkholderiales</taxon>
        <taxon>Burkholderiaceae</taxon>
        <taxon>Caballeronia</taxon>
    </lineage>
</organism>
<feature type="transmembrane region" description="Helical" evidence="1">
    <location>
        <begin position="128"/>
        <end position="152"/>
    </location>
</feature>
<proteinExistence type="predicted"/>
<evidence type="ECO:0000313" key="3">
    <source>
        <dbReference type="Proteomes" id="UP000027466"/>
    </source>
</evidence>
<keyword evidence="1" id="KW-1133">Transmembrane helix</keyword>
<comment type="caution">
    <text evidence="2">The sequence shown here is derived from an EMBL/GenBank/DDBJ whole genome shotgun (WGS) entry which is preliminary data.</text>
</comment>
<reference evidence="2 3" key="1">
    <citation type="submission" date="2014-03" db="EMBL/GenBank/DDBJ databases">
        <title>Draft Genome Sequences of Four Burkholderia Strains.</title>
        <authorList>
            <person name="Liu X.Y."/>
            <person name="Li C.X."/>
            <person name="Xu J.H."/>
        </authorList>
    </citation>
    <scope>NUCLEOTIDE SEQUENCE [LARGE SCALE GENOMIC DNA]</scope>
    <source>
        <strain evidence="2 3">DSM 50014</strain>
    </source>
</reference>
<accession>A0A069PGU5</accession>